<reference evidence="2 3" key="1">
    <citation type="submission" date="2023-02" db="EMBL/GenBank/DDBJ databases">
        <title>Dictyobacter halimunensis sp. nov., a new member of the class Ktedonobacteria from forest soil in a geothermal area.</title>
        <authorList>
            <person name="Rachmania M.K."/>
            <person name="Ningsih F."/>
            <person name="Sakai Y."/>
            <person name="Yabe S."/>
            <person name="Yokota A."/>
            <person name="Sjamsuridzal W."/>
        </authorList>
    </citation>
    <scope>NUCLEOTIDE SEQUENCE [LARGE SCALE GENOMIC DNA]</scope>
    <source>
        <strain evidence="2 3">S3.2.2.5</strain>
    </source>
</reference>
<name>A0ABQ6FP13_9CHLR</name>
<keyword evidence="3" id="KW-1185">Reference proteome</keyword>
<keyword evidence="1" id="KW-0472">Membrane</keyword>
<evidence type="ECO:0008006" key="4">
    <source>
        <dbReference type="Google" id="ProtNLM"/>
    </source>
</evidence>
<dbReference type="EMBL" id="BSRI01000001">
    <property type="protein sequence ID" value="GLV55422.1"/>
    <property type="molecule type" value="Genomic_DNA"/>
</dbReference>
<evidence type="ECO:0000313" key="2">
    <source>
        <dbReference type="EMBL" id="GLV55422.1"/>
    </source>
</evidence>
<comment type="caution">
    <text evidence="2">The sequence shown here is derived from an EMBL/GenBank/DDBJ whole genome shotgun (WGS) entry which is preliminary data.</text>
</comment>
<dbReference type="Proteomes" id="UP001344906">
    <property type="component" value="Unassembled WGS sequence"/>
</dbReference>
<sequence length="90" mass="9607">MIGFAVVLGFAVLRSGSILLAAYLHAPDDQTTGFIVTLDYKPFNPVFSFGVGIYGIAILVLITLLILRAPIWWGRGSSLISPSVGADQIN</sequence>
<keyword evidence="1" id="KW-0812">Transmembrane</keyword>
<proteinExistence type="predicted"/>
<evidence type="ECO:0000256" key="1">
    <source>
        <dbReference type="SAM" id="Phobius"/>
    </source>
</evidence>
<protein>
    <recommendedName>
        <fullName evidence="4">CPBP family intramembrane metalloprotease</fullName>
    </recommendedName>
</protein>
<keyword evidence="1" id="KW-1133">Transmembrane helix</keyword>
<dbReference type="RefSeq" id="WP_338249747.1">
    <property type="nucleotide sequence ID" value="NZ_BSRI01000001.1"/>
</dbReference>
<evidence type="ECO:0000313" key="3">
    <source>
        <dbReference type="Proteomes" id="UP001344906"/>
    </source>
</evidence>
<feature type="transmembrane region" description="Helical" evidence="1">
    <location>
        <begin position="45"/>
        <end position="67"/>
    </location>
</feature>
<accession>A0ABQ6FP13</accession>
<gene>
    <name evidence="2" type="ORF">KDH_22660</name>
</gene>
<organism evidence="2 3">
    <name type="scientific">Dictyobacter halimunensis</name>
    <dbReference type="NCBI Taxonomy" id="3026934"/>
    <lineage>
        <taxon>Bacteria</taxon>
        <taxon>Bacillati</taxon>
        <taxon>Chloroflexota</taxon>
        <taxon>Ktedonobacteria</taxon>
        <taxon>Ktedonobacterales</taxon>
        <taxon>Dictyobacteraceae</taxon>
        <taxon>Dictyobacter</taxon>
    </lineage>
</organism>